<keyword evidence="2" id="KW-0732">Signal</keyword>
<name>A0A1I5V2V6_9BACT</name>
<keyword evidence="5" id="KW-0520">NAD</keyword>
<dbReference type="Proteomes" id="UP000199031">
    <property type="component" value="Unassembled WGS sequence"/>
</dbReference>
<gene>
    <name evidence="6" type="ORF">SAMN05444277_104178</name>
</gene>
<dbReference type="PANTHER" id="PTHR46091:SF3">
    <property type="entry name" value="AMINE OXIDASE DOMAIN-CONTAINING PROTEIN"/>
    <property type="match status" value="1"/>
</dbReference>
<reference evidence="6 7" key="1">
    <citation type="submission" date="2016-10" db="EMBL/GenBank/DDBJ databases">
        <authorList>
            <person name="de Groot N.N."/>
        </authorList>
    </citation>
    <scope>NUCLEOTIDE SEQUENCE [LARGE SCALE GENOMIC DNA]</scope>
    <source>
        <strain evidence="6 7">DSM 28286</strain>
    </source>
</reference>
<dbReference type="AlphaFoldDB" id="A0A1I5V2V6"/>
<keyword evidence="1" id="KW-0285">Flavoprotein</keyword>
<dbReference type="SUPFAM" id="SSF51905">
    <property type="entry name" value="FAD/NAD(P)-binding domain"/>
    <property type="match status" value="1"/>
</dbReference>
<evidence type="ECO:0000256" key="5">
    <source>
        <dbReference type="ARBA" id="ARBA00023027"/>
    </source>
</evidence>
<keyword evidence="3" id="KW-0274">FAD</keyword>
<keyword evidence="4" id="KW-0521">NADP</keyword>
<dbReference type="PANTHER" id="PTHR46091">
    <property type="entry name" value="BLR7054 PROTEIN"/>
    <property type="match status" value="1"/>
</dbReference>
<dbReference type="InterPro" id="IPR052206">
    <property type="entry name" value="Retinol_saturase"/>
</dbReference>
<dbReference type="InterPro" id="IPR036188">
    <property type="entry name" value="FAD/NAD-bd_sf"/>
</dbReference>
<evidence type="ECO:0000256" key="2">
    <source>
        <dbReference type="ARBA" id="ARBA00022729"/>
    </source>
</evidence>
<accession>A0A1I5V2V6</accession>
<dbReference type="STRING" id="1465490.SAMN05444277_104178"/>
<evidence type="ECO:0000313" key="6">
    <source>
        <dbReference type="EMBL" id="SFQ01835.1"/>
    </source>
</evidence>
<evidence type="ECO:0000256" key="1">
    <source>
        <dbReference type="ARBA" id="ARBA00022630"/>
    </source>
</evidence>
<evidence type="ECO:0000313" key="7">
    <source>
        <dbReference type="Proteomes" id="UP000199031"/>
    </source>
</evidence>
<dbReference type="OrthoDB" id="9789960at2"/>
<evidence type="ECO:0000256" key="4">
    <source>
        <dbReference type="ARBA" id="ARBA00022857"/>
    </source>
</evidence>
<dbReference type="Gene3D" id="3.50.50.60">
    <property type="entry name" value="FAD/NAD(P)-binding domain"/>
    <property type="match status" value="2"/>
</dbReference>
<dbReference type="RefSeq" id="WP_090657436.1">
    <property type="nucleotide sequence ID" value="NZ_FOXQ01000004.1"/>
</dbReference>
<evidence type="ECO:0000256" key="3">
    <source>
        <dbReference type="ARBA" id="ARBA00022827"/>
    </source>
</evidence>
<organism evidence="6 7">
    <name type="scientific">Parafilimonas terrae</name>
    <dbReference type="NCBI Taxonomy" id="1465490"/>
    <lineage>
        <taxon>Bacteria</taxon>
        <taxon>Pseudomonadati</taxon>
        <taxon>Bacteroidota</taxon>
        <taxon>Chitinophagia</taxon>
        <taxon>Chitinophagales</taxon>
        <taxon>Chitinophagaceae</taxon>
        <taxon>Parafilimonas</taxon>
    </lineage>
</organism>
<sequence length="503" mass="56826">MNEFDIIIIGSGMGGLVCGDLLSREGYKVCVLEKNRQIGGCLQTYARDKVIFDSGVHYIGGLEKGQNLYQLFQYLGIMDKLKLERMDDDAFDKIIISNDNNEYALAQGYDNFTEKLSAYFLREKEAIKKYCDAIQGVCTKFPLYNLDEKGGLEEKQSVLDIDTETFIASLTNNKKLQAVLAGNNLLYAGVGNKTPFYVHALILNSYIQSSWKCIDGGSQIAKLIAKNIRNNGGTIMRNADVVRLAEEDGEIKYAQLSDGKKLFAKYFVSNLHPAKTIELTHTNLFKQAYKSRIQNLKDTISCFIVNIVLKPGTFKYHSHNYYYHKEGYLWNQAGYTEDNWPLGYALFITPSSKHKEFANGLTLFTYMRYEDVLEWKDTFNTDSCEQSRGESYETFKQQKAEKLIDLACEKFPSLSNCIQSYYTSTPLSFRDYIGTDNGSLYGIAKDYKEPLKTFISPRTKLPNLYLTGQNLNLHGILGAGISGIVTATALTGNNEIIKKIKHA</sequence>
<keyword evidence="7" id="KW-1185">Reference proteome</keyword>
<dbReference type="Pfam" id="PF13450">
    <property type="entry name" value="NAD_binding_8"/>
    <property type="match status" value="1"/>
</dbReference>
<protein>
    <submittedName>
        <fullName evidence="6">All-trans-retinol 13,14-reductase</fullName>
    </submittedName>
</protein>
<proteinExistence type="predicted"/>
<dbReference type="EMBL" id="FOXQ01000004">
    <property type="protein sequence ID" value="SFQ01835.1"/>
    <property type="molecule type" value="Genomic_DNA"/>
</dbReference>